<dbReference type="InterPro" id="IPR032675">
    <property type="entry name" value="LRR_dom_sf"/>
</dbReference>
<dbReference type="VEuPathDB" id="TriTrypDB:TcIL3000.11.10880"/>
<protein>
    <submittedName>
        <fullName evidence="1">Uncharacterized protein TCIL3000_11_10880</fullName>
    </submittedName>
</protein>
<gene>
    <name evidence="1" type="ORF">TCIL3000_11_10880</name>
</gene>
<dbReference type="AlphaFoldDB" id="G0V1U0"/>
<dbReference type="SUPFAM" id="SSF52047">
    <property type="entry name" value="RNI-like"/>
    <property type="match status" value="1"/>
</dbReference>
<dbReference type="Gene3D" id="3.80.10.10">
    <property type="entry name" value="Ribonuclease Inhibitor"/>
    <property type="match status" value="1"/>
</dbReference>
<dbReference type="InterPro" id="IPR001611">
    <property type="entry name" value="Leu-rich_rpt"/>
</dbReference>
<organism evidence="1">
    <name type="scientific">Trypanosoma congolense (strain IL3000)</name>
    <dbReference type="NCBI Taxonomy" id="1068625"/>
    <lineage>
        <taxon>Eukaryota</taxon>
        <taxon>Discoba</taxon>
        <taxon>Euglenozoa</taxon>
        <taxon>Kinetoplastea</taxon>
        <taxon>Metakinetoplastina</taxon>
        <taxon>Trypanosomatida</taxon>
        <taxon>Trypanosomatidae</taxon>
        <taxon>Trypanosoma</taxon>
        <taxon>Nannomonas</taxon>
    </lineage>
</organism>
<dbReference type="Pfam" id="PF13516">
    <property type="entry name" value="LRR_6"/>
    <property type="match status" value="1"/>
</dbReference>
<dbReference type="EMBL" id="HE575324">
    <property type="protein sequence ID" value="CCC95611.1"/>
    <property type="molecule type" value="Genomic_DNA"/>
</dbReference>
<evidence type="ECO:0000313" key="1">
    <source>
        <dbReference type="EMBL" id="CCC95611.1"/>
    </source>
</evidence>
<sequence>MTEVADRREEEHPPCRVLGPPFAQQALSPEVAQWLGSASLVDRIGNNDQSLRSVRLDHVLLPLNETMEALLRNNTIKSIVITRIIPTLTTEAEFSRFLECLYHLPLRSIQIEGGDRLPKSYLNHILHLVEYCCGVGDACRLQDCGDGADKEMTGDVLTEEVHDGVVHLVGKGLSTVAAPASHKKPNPTLEFVDMSQCRFTVKQARRLGAFLFHQCCTIRRLDVSGCQLGNSGVEALLEPAAGSQRLKTTSSCDDTDCIMPLDVLDLRSNGITEDAALRSFLDVVENNSECTIFVTTSGNYISRELYERFMNHTAKIKPLLKVKGKERGERNDVVSVQEREEQFLTREKPTPPPQCFFVDMLLSTAGESDACVPTLRALSKLLHESI</sequence>
<reference evidence="1" key="1">
    <citation type="journal article" date="2012" name="Proc. Natl. Acad. Sci. U.S.A.">
        <title>Antigenic diversity is generated by distinct evolutionary mechanisms in African trypanosome species.</title>
        <authorList>
            <person name="Jackson A.P."/>
            <person name="Berry A."/>
            <person name="Aslett M."/>
            <person name="Allison H.C."/>
            <person name="Burton P."/>
            <person name="Vavrova-Anderson J."/>
            <person name="Brown R."/>
            <person name="Browne H."/>
            <person name="Corton N."/>
            <person name="Hauser H."/>
            <person name="Gamble J."/>
            <person name="Gilderthorp R."/>
            <person name="Marcello L."/>
            <person name="McQuillan J."/>
            <person name="Otto T.D."/>
            <person name="Quail M.A."/>
            <person name="Sanders M.J."/>
            <person name="van Tonder A."/>
            <person name="Ginger M.L."/>
            <person name="Field M.C."/>
            <person name="Barry J.D."/>
            <person name="Hertz-Fowler C."/>
            <person name="Berriman M."/>
        </authorList>
    </citation>
    <scope>NUCLEOTIDE SEQUENCE</scope>
    <source>
        <strain evidence="1">IL3000</strain>
    </source>
</reference>
<proteinExistence type="predicted"/>
<accession>G0V1U0</accession>
<name>G0V1U0_TRYCI</name>